<name>A0ABV9H8L2_9MICO</name>
<organism evidence="11 12">
    <name type="scientific">Promicromonospora alba</name>
    <dbReference type="NCBI Taxonomy" id="1616110"/>
    <lineage>
        <taxon>Bacteria</taxon>
        <taxon>Bacillati</taxon>
        <taxon>Actinomycetota</taxon>
        <taxon>Actinomycetes</taxon>
        <taxon>Micrococcales</taxon>
        <taxon>Promicromonosporaceae</taxon>
        <taxon>Promicromonospora</taxon>
    </lineage>
</organism>
<dbReference type="CDD" id="cd18546">
    <property type="entry name" value="ABC_6TM_Rv0194_D2_like"/>
    <property type="match status" value="1"/>
</dbReference>
<keyword evidence="12" id="KW-1185">Reference proteome</keyword>
<feature type="domain" description="ABC transmembrane type-1" evidence="10">
    <location>
        <begin position="53"/>
        <end position="338"/>
    </location>
</feature>
<feature type="domain" description="ABC transporter" evidence="9">
    <location>
        <begin position="377"/>
        <end position="611"/>
    </location>
</feature>
<sequence length="617" mass="66933">MTAATEPTTTRRRPTDAAADDETRLNKETSRSVRRRSMRLLGDLLRPHKKALAWAAVLVVASTLGVVAGPWLVAEAIDRAVPALRDGSATPLVLIGAGYLVAAVLGGVAAGAYIRAAARIAQAVLLDLRRRVFRQTQRLSLEFHESYTSGRIISRQTSDLEALRELLDGGLTGVVSSLLLMLFTFVSLLLIDWRSGLVLAVAFVPAWLLTRWFQRMSQRFYREQRTASARLIVKFVETMTGMRAVQAFRREPTTEADYRTLGEDYRDANLQIFGVNGRFQPGLILIGNMTVVAALAVGGWRVLDGTLAVGALAAVLLYCKRFFQPVQQLGMFYNSFQSATAALEKVSGLLSEEPTVTEPAHPTPLPLADGGRARGELRLDHVRFRYGDGPVVLPDLDLTIPAGQTVAVVGTTGAGKSTVAKLVTRFYDASEGAVRLDGVDVRDLASADLRRAVVMVTQEAYLFSGSVRENIALGRPDATQEEIEAAARAVGAHEFVLGMPDGYDTDVNKRGGRVSAGQRQLLSFARAFLADPAVLVLDEATSSLDMPGERLVQRGLQTLLADRTAIIIAHRLSTVAIADRVLVMEHGRIVEDGSPAELIAGDGRYARLHAAWRDSLV</sequence>
<evidence type="ECO:0000259" key="10">
    <source>
        <dbReference type="PROSITE" id="PS50929"/>
    </source>
</evidence>
<keyword evidence="4 11" id="KW-0067">ATP-binding</keyword>
<dbReference type="InterPro" id="IPR003439">
    <property type="entry name" value="ABC_transporter-like_ATP-bd"/>
</dbReference>
<dbReference type="InterPro" id="IPR011527">
    <property type="entry name" value="ABC1_TM_dom"/>
</dbReference>
<dbReference type="InterPro" id="IPR027417">
    <property type="entry name" value="P-loop_NTPase"/>
</dbReference>
<reference evidence="12" key="1">
    <citation type="journal article" date="2019" name="Int. J. Syst. Evol. Microbiol.">
        <title>The Global Catalogue of Microorganisms (GCM) 10K type strain sequencing project: providing services to taxonomists for standard genome sequencing and annotation.</title>
        <authorList>
            <consortium name="The Broad Institute Genomics Platform"/>
            <consortium name="The Broad Institute Genome Sequencing Center for Infectious Disease"/>
            <person name="Wu L."/>
            <person name="Ma J."/>
        </authorList>
    </citation>
    <scope>NUCLEOTIDE SEQUENCE [LARGE SCALE GENOMIC DNA]</scope>
    <source>
        <strain evidence="12">CCUG 42722</strain>
    </source>
</reference>
<feature type="transmembrane region" description="Helical" evidence="8">
    <location>
        <begin position="170"/>
        <end position="191"/>
    </location>
</feature>
<evidence type="ECO:0000256" key="6">
    <source>
        <dbReference type="ARBA" id="ARBA00023136"/>
    </source>
</evidence>
<comment type="subcellular location">
    <subcellularLocation>
        <location evidence="1">Cell membrane</location>
        <topology evidence="1">Multi-pass membrane protein</topology>
    </subcellularLocation>
</comment>
<evidence type="ECO:0000256" key="7">
    <source>
        <dbReference type="SAM" id="MobiDB-lite"/>
    </source>
</evidence>
<dbReference type="PROSITE" id="PS50893">
    <property type="entry name" value="ABC_TRANSPORTER_2"/>
    <property type="match status" value="1"/>
</dbReference>
<proteinExistence type="predicted"/>
<dbReference type="PANTHER" id="PTHR43394:SF1">
    <property type="entry name" value="ATP-BINDING CASSETTE SUB-FAMILY B MEMBER 10, MITOCHONDRIAL"/>
    <property type="match status" value="1"/>
</dbReference>
<feature type="region of interest" description="Disordered" evidence="7">
    <location>
        <begin position="1"/>
        <end position="32"/>
    </location>
</feature>
<dbReference type="InterPro" id="IPR003593">
    <property type="entry name" value="AAA+_ATPase"/>
</dbReference>
<dbReference type="Gene3D" id="1.20.1560.10">
    <property type="entry name" value="ABC transporter type 1, transmembrane domain"/>
    <property type="match status" value="1"/>
</dbReference>
<dbReference type="InterPro" id="IPR017871">
    <property type="entry name" value="ABC_transporter-like_CS"/>
</dbReference>
<evidence type="ECO:0000256" key="3">
    <source>
        <dbReference type="ARBA" id="ARBA00022741"/>
    </source>
</evidence>
<comment type="caution">
    <text evidence="11">The sequence shown here is derived from an EMBL/GenBank/DDBJ whole genome shotgun (WGS) entry which is preliminary data.</text>
</comment>
<evidence type="ECO:0000256" key="8">
    <source>
        <dbReference type="SAM" id="Phobius"/>
    </source>
</evidence>
<dbReference type="GO" id="GO:0005524">
    <property type="term" value="F:ATP binding"/>
    <property type="evidence" value="ECO:0007669"/>
    <property type="project" value="UniProtKB-KW"/>
</dbReference>
<dbReference type="SUPFAM" id="SSF90123">
    <property type="entry name" value="ABC transporter transmembrane region"/>
    <property type="match status" value="1"/>
</dbReference>
<dbReference type="RefSeq" id="WP_377131029.1">
    <property type="nucleotide sequence ID" value="NZ_JBHSFI010000001.1"/>
</dbReference>
<keyword evidence="2 8" id="KW-0812">Transmembrane</keyword>
<dbReference type="EMBL" id="JBHSFI010000001">
    <property type="protein sequence ID" value="MFC4626681.1"/>
    <property type="molecule type" value="Genomic_DNA"/>
</dbReference>
<dbReference type="SMART" id="SM00382">
    <property type="entry name" value="AAA"/>
    <property type="match status" value="1"/>
</dbReference>
<dbReference type="PROSITE" id="PS50929">
    <property type="entry name" value="ABC_TM1F"/>
    <property type="match status" value="1"/>
</dbReference>
<feature type="transmembrane region" description="Helical" evidence="8">
    <location>
        <begin position="197"/>
        <end position="213"/>
    </location>
</feature>
<dbReference type="InterPro" id="IPR039421">
    <property type="entry name" value="Type_1_exporter"/>
</dbReference>
<evidence type="ECO:0000256" key="2">
    <source>
        <dbReference type="ARBA" id="ARBA00022692"/>
    </source>
</evidence>
<dbReference type="InterPro" id="IPR036640">
    <property type="entry name" value="ABC1_TM_sf"/>
</dbReference>
<dbReference type="PANTHER" id="PTHR43394">
    <property type="entry name" value="ATP-DEPENDENT PERMEASE MDL1, MITOCHONDRIAL"/>
    <property type="match status" value="1"/>
</dbReference>
<evidence type="ECO:0000256" key="4">
    <source>
        <dbReference type="ARBA" id="ARBA00022840"/>
    </source>
</evidence>
<keyword evidence="5 8" id="KW-1133">Transmembrane helix</keyword>
<protein>
    <submittedName>
        <fullName evidence="11">ABC transporter ATP-binding protein</fullName>
    </submittedName>
</protein>
<accession>A0ABV9H8L2</accession>
<dbReference type="PROSITE" id="PS00211">
    <property type="entry name" value="ABC_TRANSPORTER_1"/>
    <property type="match status" value="1"/>
</dbReference>
<feature type="transmembrane region" description="Helical" evidence="8">
    <location>
        <begin position="282"/>
        <end position="300"/>
    </location>
</feature>
<feature type="transmembrane region" description="Helical" evidence="8">
    <location>
        <begin position="92"/>
        <end position="114"/>
    </location>
</feature>
<feature type="transmembrane region" description="Helical" evidence="8">
    <location>
        <begin position="51"/>
        <end position="72"/>
    </location>
</feature>
<feature type="compositionally biased region" description="Basic and acidic residues" evidence="7">
    <location>
        <begin position="21"/>
        <end position="31"/>
    </location>
</feature>
<gene>
    <name evidence="11" type="ORF">ACFO6V_00460</name>
</gene>
<dbReference type="Proteomes" id="UP001596011">
    <property type="component" value="Unassembled WGS sequence"/>
</dbReference>
<keyword evidence="6 8" id="KW-0472">Membrane</keyword>
<keyword evidence="3" id="KW-0547">Nucleotide-binding</keyword>
<evidence type="ECO:0000313" key="12">
    <source>
        <dbReference type="Proteomes" id="UP001596011"/>
    </source>
</evidence>
<evidence type="ECO:0000256" key="5">
    <source>
        <dbReference type="ARBA" id="ARBA00022989"/>
    </source>
</evidence>
<evidence type="ECO:0000313" key="11">
    <source>
        <dbReference type="EMBL" id="MFC4626681.1"/>
    </source>
</evidence>
<evidence type="ECO:0000259" key="9">
    <source>
        <dbReference type="PROSITE" id="PS50893"/>
    </source>
</evidence>
<evidence type="ECO:0000256" key="1">
    <source>
        <dbReference type="ARBA" id="ARBA00004651"/>
    </source>
</evidence>
<dbReference type="Pfam" id="PF00664">
    <property type="entry name" value="ABC_membrane"/>
    <property type="match status" value="1"/>
</dbReference>
<dbReference type="Gene3D" id="3.40.50.300">
    <property type="entry name" value="P-loop containing nucleotide triphosphate hydrolases"/>
    <property type="match status" value="1"/>
</dbReference>
<dbReference type="Pfam" id="PF00005">
    <property type="entry name" value="ABC_tran"/>
    <property type="match status" value="1"/>
</dbReference>
<dbReference type="SUPFAM" id="SSF52540">
    <property type="entry name" value="P-loop containing nucleoside triphosphate hydrolases"/>
    <property type="match status" value="1"/>
</dbReference>